<evidence type="ECO:0000313" key="2">
    <source>
        <dbReference type="Proteomes" id="UP000823775"/>
    </source>
</evidence>
<accession>A0ABS8SBX6</accession>
<reference evidence="1 2" key="1">
    <citation type="journal article" date="2021" name="BMC Genomics">
        <title>Datura genome reveals duplications of psychoactive alkaloid biosynthetic genes and high mutation rate following tissue culture.</title>
        <authorList>
            <person name="Rajewski A."/>
            <person name="Carter-House D."/>
            <person name="Stajich J."/>
            <person name="Litt A."/>
        </authorList>
    </citation>
    <scope>NUCLEOTIDE SEQUENCE [LARGE SCALE GENOMIC DNA]</scope>
    <source>
        <strain evidence="1">AR-01</strain>
    </source>
</reference>
<keyword evidence="2" id="KW-1185">Reference proteome</keyword>
<name>A0ABS8SBX6_DATST</name>
<organism evidence="1 2">
    <name type="scientific">Datura stramonium</name>
    <name type="common">Jimsonweed</name>
    <name type="synonym">Common thornapple</name>
    <dbReference type="NCBI Taxonomy" id="4076"/>
    <lineage>
        <taxon>Eukaryota</taxon>
        <taxon>Viridiplantae</taxon>
        <taxon>Streptophyta</taxon>
        <taxon>Embryophyta</taxon>
        <taxon>Tracheophyta</taxon>
        <taxon>Spermatophyta</taxon>
        <taxon>Magnoliopsida</taxon>
        <taxon>eudicotyledons</taxon>
        <taxon>Gunneridae</taxon>
        <taxon>Pentapetalae</taxon>
        <taxon>asterids</taxon>
        <taxon>lamiids</taxon>
        <taxon>Solanales</taxon>
        <taxon>Solanaceae</taxon>
        <taxon>Solanoideae</taxon>
        <taxon>Datureae</taxon>
        <taxon>Datura</taxon>
    </lineage>
</organism>
<proteinExistence type="predicted"/>
<gene>
    <name evidence="1" type="ORF">HAX54_031339</name>
</gene>
<sequence>MTKAQRAEVVRLAKEAQLGDKARRDDAAQLASALAERKEQNPHHPRGCNAVQNVIFKHPRALCRVRPGFMEPFDDDDATDEEQAQLDFDLKFDGDDGDDSNMGGGISAATRAHDGRSFTVIDQENNRWIYDSGFLTAIANNGNQKVDFK</sequence>
<dbReference type="Proteomes" id="UP000823775">
    <property type="component" value="Unassembled WGS sequence"/>
</dbReference>
<dbReference type="EMBL" id="JACEIK010000397">
    <property type="protein sequence ID" value="MCD7456342.1"/>
    <property type="molecule type" value="Genomic_DNA"/>
</dbReference>
<comment type="caution">
    <text evidence="1">The sequence shown here is derived from an EMBL/GenBank/DDBJ whole genome shotgun (WGS) entry which is preliminary data.</text>
</comment>
<evidence type="ECO:0000313" key="1">
    <source>
        <dbReference type="EMBL" id="MCD7456342.1"/>
    </source>
</evidence>
<protein>
    <submittedName>
        <fullName evidence="1">Uncharacterized protein</fullName>
    </submittedName>
</protein>